<sequence>MKNLGTFATDSASQLDVFGHDGDSLGVDSAKVGVLKQSNEVGLASFLEGHHGGALEPEIGLEVLSDFTDQALERQFADQKLRALLVATDLTKSDGSRAITMRLLDATGRRSALTGRFRGQLLSRGLATSRLTSGLLGSCHL</sequence>
<keyword evidence="2" id="KW-1185">Reference proteome</keyword>
<evidence type="ECO:0008006" key="3">
    <source>
        <dbReference type="Google" id="ProtNLM"/>
    </source>
</evidence>
<name>A0AAW2GZ86_9HYME</name>
<gene>
    <name evidence="1" type="ORF">PUN28_000406</name>
</gene>
<protein>
    <recommendedName>
        <fullName evidence="3">Histone H3</fullName>
    </recommendedName>
</protein>
<organism evidence="1 2">
    <name type="scientific">Cardiocondyla obscurior</name>
    <dbReference type="NCBI Taxonomy" id="286306"/>
    <lineage>
        <taxon>Eukaryota</taxon>
        <taxon>Metazoa</taxon>
        <taxon>Ecdysozoa</taxon>
        <taxon>Arthropoda</taxon>
        <taxon>Hexapoda</taxon>
        <taxon>Insecta</taxon>
        <taxon>Pterygota</taxon>
        <taxon>Neoptera</taxon>
        <taxon>Endopterygota</taxon>
        <taxon>Hymenoptera</taxon>
        <taxon>Apocrita</taxon>
        <taxon>Aculeata</taxon>
        <taxon>Formicoidea</taxon>
        <taxon>Formicidae</taxon>
        <taxon>Myrmicinae</taxon>
        <taxon>Cardiocondyla</taxon>
    </lineage>
</organism>
<evidence type="ECO:0000313" key="1">
    <source>
        <dbReference type="EMBL" id="KAL0132623.1"/>
    </source>
</evidence>
<evidence type="ECO:0000313" key="2">
    <source>
        <dbReference type="Proteomes" id="UP001430953"/>
    </source>
</evidence>
<accession>A0AAW2GZ86</accession>
<dbReference type="Proteomes" id="UP001430953">
    <property type="component" value="Unassembled WGS sequence"/>
</dbReference>
<reference evidence="1 2" key="1">
    <citation type="submission" date="2023-03" db="EMBL/GenBank/DDBJ databases">
        <title>High recombination rates correlate with genetic variation in Cardiocondyla obscurior ants.</title>
        <authorList>
            <person name="Errbii M."/>
        </authorList>
    </citation>
    <scope>NUCLEOTIDE SEQUENCE [LARGE SCALE GENOMIC DNA]</scope>
    <source>
        <strain evidence="1">Alpha-2009</strain>
        <tissue evidence="1">Whole body</tissue>
    </source>
</reference>
<proteinExistence type="predicted"/>
<dbReference type="EMBL" id="JADYXP020000001">
    <property type="protein sequence ID" value="KAL0132623.1"/>
    <property type="molecule type" value="Genomic_DNA"/>
</dbReference>
<comment type="caution">
    <text evidence="1">The sequence shown here is derived from an EMBL/GenBank/DDBJ whole genome shotgun (WGS) entry which is preliminary data.</text>
</comment>
<dbReference type="AlphaFoldDB" id="A0AAW2GZ86"/>